<dbReference type="OrthoDB" id="6313827at2"/>
<evidence type="ECO:0000313" key="2">
    <source>
        <dbReference type="EMBL" id="RAJ76600.1"/>
    </source>
</evidence>
<dbReference type="RefSeq" id="WP_111594325.1">
    <property type="nucleotide sequence ID" value="NZ_QLMA01000008.1"/>
</dbReference>
<dbReference type="Pfam" id="PF05147">
    <property type="entry name" value="LANC_like"/>
    <property type="match status" value="1"/>
</dbReference>
<dbReference type="EMBL" id="QLMA01000008">
    <property type="protein sequence ID" value="RAJ76600.1"/>
    <property type="molecule type" value="Genomic_DNA"/>
</dbReference>
<evidence type="ECO:0000313" key="3">
    <source>
        <dbReference type="Proteomes" id="UP000249819"/>
    </source>
</evidence>
<keyword evidence="3" id="KW-1185">Reference proteome</keyword>
<keyword evidence="1" id="KW-0479">Metal-binding</keyword>
<dbReference type="Gene3D" id="1.50.10.20">
    <property type="match status" value="1"/>
</dbReference>
<keyword evidence="1" id="KW-0862">Zinc</keyword>
<evidence type="ECO:0000256" key="1">
    <source>
        <dbReference type="PIRSR" id="PIRSR607822-1"/>
    </source>
</evidence>
<dbReference type="GO" id="GO:0031179">
    <property type="term" value="P:peptide modification"/>
    <property type="evidence" value="ECO:0007669"/>
    <property type="project" value="InterPro"/>
</dbReference>
<gene>
    <name evidence="2" type="ORF">CLV59_108119</name>
</gene>
<protein>
    <submittedName>
        <fullName evidence="2">Lanthionine synthetase-like protein</fullName>
    </submittedName>
</protein>
<sequence>MKIEHSKIPPIIHAMDAVLQEEAGSFNDIGIKTGLSGLSLYNFAAARYLDSSAHTTRAVSAIEQIFEKMNTGYTGPTLFEELAEFGSFLSMCTTYEWIDADLTSTLEDIDAVLEKPLSEALQNNNIDPANGAIKYGYYYLLRREACTQADSLINQIVDIIYTSSQAGPDGGIYWISQLKQVPAVYLGISHGNASVILFLQQVREAGMAVDRCNELIAAARHFILVNEQSNAPLFFPIMMEETTPRTRFPNYYCYGDLGTLYSLLKTEQDSAHLLKILHALCDRIFDDSLFTEGFSLLYGWSGLAMLYRKTGQLLQDEKCMQTYQRLVTHIIDRFDAQQPYFGYPGVWNQQKKETNISYTEGLIGISLFLMSVSDSAYAPHSENYFQL</sequence>
<comment type="caution">
    <text evidence="2">The sequence shown here is derived from an EMBL/GenBank/DDBJ whole genome shotgun (WGS) entry which is preliminary data.</text>
</comment>
<dbReference type="InterPro" id="IPR007822">
    <property type="entry name" value="LANC-like"/>
</dbReference>
<dbReference type="Proteomes" id="UP000249819">
    <property type="component" value="Unassembled WGS sequence"/>
</dbReference>
<dbReference type="SMART" id="SM01260">
    <property type="entry name" value="LANC_like"/>
    <property type="match status" value="1"/>
</dbReference>
<proteinExistence type="predicted"/>
<dbReference type="PRINTS" id="PR01950">
    <property type="entry name" value="LANCSUPER"/>
</dbReference>
<dbReference type="AlphaFoldDB" id="A0A327VRC6"/>
<reference evidence="2 3" key="1">
    <citation type="submission" date="2018-06" db="EMBL/GenBank/DDBJ databases">
        <title>Genomic Encyclopedia of Archaeal and Bacterial Type Strains, Phase II (KMG-II): from individual species to whole genera.</title>
        <authorList>
            <person name="Goeker M."/>
        </authorList>
    </citation>
    <scope>NUCLEOTIDE SEQUENCE [LARGE SCALE GENOMIC DNA]</scope>
    <source>
        <strain evidence="2 3">DSM 29821</strain>
    </source>
</reference>
<accession>A0A327VRC6</accession>
<dbReference type="GO" id="GO:0046872">
    <property type="term" value="F:metal ion binding"/>
    <property type="evidence" value="ECO:0007669"/>
    <property type="project" value="UniProtKB-KW"/>
</dbReference>
<organism evidence="2 3">
    <name type="scientific">Chitinophaga dinghuensis</name>
    <dbReference type="NCBI Taxonomy" id="1539050"/>
    <lineage>
        <taxon>Bacteria</taxon>
        <taxon>Pseudomonadati</taxon>
        <taxon>Bacteroidota</taxon>
        <taxon>Chitinophagia</taxon>
        <taxon>Chitinophagales</taxon>
        <taxon>Chitinophagaceae</taxon>
        <taxon>Chitinophaga</taxon>
    </lineage>
</organism>
<dbReference type="SUPFAM" id="SSF158745">
    <property type="entry name" value="LanC-like"/>
    <property type="match status" value="1"/>
</dbReference>
<feature type="binding site" evidence="1">
    <location>
        <position position="253"/>
    </location>
    <ligand>
        <name>Zn(2+)</name>
        <dbReference type="ChEBI" id="CHEBI:29105"/>
    </ligand>
</feature>
<name>A0A327VRC6_9BACT</name>